<keyword evidence="5" id="KW-0539">Nucleus</keyword>
<keyword evidence="2" id="KW-0479">Metal-binding</keyword>
<dbReference type="InterPro" id="IPR012337">
    <property type="entry name" value="RNaseH-like_sf"/>
</dbReference>
<feature type="compositionally biased region" description="Acidic residues" evidence="6">
    <location>
        <begin position="127"/>
        <end position="140"/>
    </location>
</feature>
<evidence type="ECO:0000313" key="8">
    <source>
        <dbReference type="EMBL" id="KAK3929828.1"/>
    </source>
</evidence>
<accession>A0AAE1HYF4</accession>
<dbReference type="GO" id="GO:0008270">
    <property type="term" value="F:zinc ion binding"/>
    <property type="evidence" value="ECO:0007669"/>
    <property type="project" value="UniProtKB-KW"/>
</dbReference>
<evidence type="ECO:0000259" key="7">
    <source>
        <dbReference type="Pfam" id="PF05699"/>
    </source>
</evidence>
<keyword evidence="4" id="KW-0862">Zinc</keyword>
<comment type="subcellular location">
    <subcellularLocation>
        <location evidence="1">Nucleus</location>
    </subcellularLocation>
</comment>
<dbReference type="PANTHER" id="PTHR46481:SF10">
    <property type="entry name" value="ZINC FINGER BED DOMAIN-CONTAINING PROTEIN 39"/>
    <property type="match status" value="1"/>
</dbReference>
<dbReference type="Proteomes" id="UP001219518">
    <property type="component" value="Unassembled WGS sequence"/>
</dbReference>
<evidence type="ECO:0000256" key="6">
    <source>
        <dbReference type="SAM" id="MobiDB-lite"/>
    </source>
</evidence>
<dbReference type="GO" id="GO:0005634">
    <property type="term" value="C:nucleus"/>
    <property type="evidence" value="ECO:0007669"/>
    <property type="project" value="UniProtKB-SubCell"/>
</dbReference>
<comment type="caution">
    <text evidence="8">The sequence shown here is derived from an EMBL/GenBank/DDBJ whole genome shotgun (WGS) entry which is preliminary data.</text>
</comment>
<dbReference type="Pfam" id="PF05699">
    <property type="entry name" value="Dimer_Tnp_hAT"/>
    <property type="match status" value="1"/>
</dbReference>
<proteinExistence type="predicted"/>
<evidence type="ECO:0000256" key="4">
    <source>
        <dbReference type="ARBA" id="ARBA00022833"/>
    </source>
</evidence>
<keyword evidence="3" id="KW-0863">Zinc-finger</keyword>
<keyword evidence="9" id="KW-1185">Reference proteome</keyword>
<organism evidence="8 9">
    <name type="scientific">Frankliniella fusca</name>
    <dbReference type="NCBI Taxonomy" id="407009"/>
    <lineage>
        <taxon>Eukaryota</taxon>
        <taxon>Metazoa</taxon>
        <taxon>Ecdysozoa</taxon>
        <taxon>Arthropoda</taxon>
        <taxon>Hexapoda</taxon>
        <taxon>Insecta</taxon>
        <taxon>Pterygota</taxon>
        <taxon>Neoptera</taxon>
        <taxon>Paraneoptera</taxon>
        <taxon>Thysanoptera</taxon>
        <taxon>Terebrantia</taxon>
        <taxon>Thripoidea</taxon>
        <taxon>Thripidae</taxon>
        <taxon>Frankliniella</taxon>
    </lineage>
</organism>
<gene>
    <name evidence="8" type="ORF">KUF71_020221</name>
</gene>
<sequence length="482" mass="53598">MHKTELKATIGACITLQATLGAYIRMQAKLTACMLLHAKLLAYIPLHALLLWICDDWNIKRERVRGVTTDGGANIKAAVKTLFCEDKHVTCLAHILNGIGQKVIGNHAGPPSELEPTAAQPSRADRGDDDDGDFGMEEEEREARGHPRRELIVKTKKIVRFFKQSEVASAELLELQVADGKPEFKCLKQIQEVRTRFNSCFDMCVRYLELAPYTAPVLHELQRSRASRATGPEALNADEEEVLTEMRDLLAPLARATKEISGEKICNLSKVIPVVQSLANNVNKYMASTPVCFDMKEHLLALLREKFANVEGVRWYAAATLLDPRFKKFGFNHDTTTASSYRIAGGLVKAKMAEAADAENAAVQARQPTASQNVQDDFWGDYDEQVQRHSATQSNQDMAGGIPVQLRQYLDRPPVDRLANPDPLIAWAPFKGEYKAVYSVAEEYLIILATAIPSERLFSNAGLIASPIKSRMSPKHLELLVF</sequence>
<name>A0AAE1HYF4_9NEOP</name>
<reference evidence="8" key="1">
    <citation type="submission" date="2021-07" db="EMBL/GenBank/DDBJ databases">
        <authorList>
            <person name="Catto M.A."/>
            <person name="Jacobson A."/>
            <person name="Kennedy G."/>
            <person name="Labadie P."/>
            <person name="Hunt B.G."/>
            <person name="Srinivasan R."/>
        </authorList>
    </citation>
    <scope>NUCLEOTIDE SEQUENCE</scope>
    <source>
        <strain evidence="8">PL_HMW_Pooled</strain>
        <tissue evidence="8">Head</tissue>
    </source>
</reference>
<evidence type="ECO:0000256" key="2">
    <source>
        <dbReference type="ARBA" id="ARBA00022723"/>
    </source>
</evidence>
<evidence type="ECO:0000256" key="3">
    <source>
        <dbReference type="ARBA" id="ARBA00022771"/>
    </source>
</evidence>
<dbReference type="InterPro" id="IPR052035">
    <property type="entry name" value="ZnF_BED_domain_contain"/>
</dbReference>
<dbReference type="EMBL" id="JAHWGI010001404">
    <property type="protein sequence ID" value="KAK3929828.1"/>
    <property type="molecule type" value="Genomic_DNA"/>
</dbReference>
<dbReference type="AlphaFoldDB" id="A0AAE1HYF4"/>
<dbReference type="PANTHER" id="PTHR46481">
    <property type="entry name" value="ZINC FINGER BED DOMAIN-CONTAINING PROTEIN 4"/>
    <property type="match status" value="1"/>
</dbReference>
<reference evidence="8" key="2">
    <citation type="journal article" date="2023" name="BMC Genomics">
        <title>Pest status, molecular evolution, and epigenetic factors derived from the genome assembly of Frankliniella fusca, a thysanopteran phytovirus vector.</title>
        <authorList>
            <person name="Catto M.A."/>
            <person name="Labadie P.E."/>
            <person name="Jacobson A.L."/>
            <person name="Kennedy G.G."/>
            <person name="Srinivasan R."/>
            <person name="Hunt B.G."/>
        </authorList>
    </citation>
    <scope>NUCLEOTIDE SEQUENCE</scope>
    <source>
        <strain evidence="8">PL_HMW_Pooled</strain>
    </source>
</reference>
<feature type="domain" description="HAT C-terminal dimerisation" evidence="7">
    <location>
        <begin position="406"/>
        <end position="482"/>
    </location>
</feature>
<evidence type="ECO:0000256" key="1">
    <source>
        <dbReference type="ARBA" id="ARBA00004123"/>
    </source>
</evidence>
<evidence type="ECO:0000256" key="5">
    <source>
        <dbReference type="ARBA" id="ARBA00023242"/>
    </source>
</evidence>
<dbReference type="GO" id="GO:0046983">
    <property type="term" value="F:protein dimerization activity"/>
    <property type="evidence" value="ECO:0007669"/>
    <property type="project" value="InterPro"/>
</dbReference>
<feature type="region of interest" description="Disordered" evidence="6">
    <location>
        <begin position="107"/>
        <end position="148"/>
    </location>
</feature>
<protein>
    <submittedName>
        <fullName evidence="8">Zinc finger BED domain-containing protein 4</fullName>
    </submittedName>
</protein>
<dbReference type="SUPFAM" id="SSF53098">
    <property type="entry name" value="Ribonuclease H-like"/>
    <property type="match status" value="1"/>
</dbReference>
<dbReference type="InterPro" id="IPR008906">
    <property type="entry name" value="HATC_C_dom"/>
</dbReference>
<evidence type="ECO:0000313" key="9">
    <source>
        <dbReference type="Proteomes" id="UP001219518"/>
    </source>
</evidence>